<evidence type="ECO:0000313" key="8">
    <source>
        <dbReference type="Proteomes" id="UP001497623"/>
    </source>
</evidence>
<evidence type="ECO:0000256" key="6">
    <source>
        <dbReference type="SAM" id="MobiDB-lite"/>
    </source>
</evidence>
<dbReference type="EMBL" id="CAXKWB010006625">
    <property type="protein sequence ID" value="CAL4083670.1"/>
    <property type="molecule type" value="Genomic_DNA"/>
</dbReference>
<sequence>YSRIFLELFLRLGMPIMDRCLRQHNSEVQTLMKNLQGSTRFIQNVCIHSKVSKDTSLTRYVPLLKRSLEMLVYRVKTMLAVNKCSGAFWMGNLKNRDLHGDEILSQSLREDESEDGEEDEEENVPEEEEQSDVELNEDDDEENAKKSIIKGDEEEEETLRTDYSNSF</sequence>
<dbReference type="Proteomes" id="UP001497623">
    <property type="component" value="Unassembled WGS sequence"/>
</dbReference>
<feature type="region of interest" description="Disordered" evidence="6">
    <location>
        <begin position="102"/>
        <end position="167"/>
    </location>
</feature>
<keyword evidence="3" id="KW-0832">Ubl conjugation</keyword>
<evidence type="ECO:0000256" key="2">
    <source>
        <dbReference type="ARBA" id="ARBA00022499"/>
    </source>
</evidence>
<dbReference type="AlphaFoldDB" id="A0AAV2QF20"/>
<reference evidence="7 8" key="1">
    <citation type="submission" date="2024-05" db="EMBL/GenBank/DDBJ databases">
        <authorList>
            <person name="Wallberg A."/>
        </authorList>
    </citation>
    <scope>NUCLEOTIDE SEQUENCE [LARGE SCALE GENOMIC DNA]</scope>
</reference>
<accession>A0AAV2QF20</accession>
<organism evidence="7 8">
    <name type="scientific">Meganyctiphanes norvegica</name>
    <name type="common">Northern krill</name>
    <name type="synonym">Thysanopoda norvegica</name>
    <dbReference type="NCBI Taxonomy" id="48144"/>
    <lineage>
        <taxon>Eukaryota</taxon>
        <taxon>Metazoa</taxon>
        <taxon>Ecdysozoa</taxon>
        <taxon>Arthropoda</taxon>
        <taxon>Crustacea</taxon>
        <taxon>Multicrustacea</taxon>
        <taxon>Malacostraca</taxon>
        <taxon>Eumalacostraca</taxon>
        <taxon>Eucarida</taxon>
        <taxon>Euphausiacea</taxon>
        <taxon>Euphausiidae</taxon>
        <taxon>Meganyctiphanes</taxon>
    </lineage>
</organism>
<dbReference type="GO" id="GO:1990918">
    <property type="term" value="P:double-strand break repair involved in meiotic recombination"/>
    <property type="evidence" value="ECO:0007669"/>
    <property type="project" value="TreeGrafter"/>
</dbReference>
<dbReference type="Pfam" id="PF14631">
    <property type="entry name" value="FancD2"/>
    <property type="match status" value="1"/>
</dbReference>
<dbReference type="GO" id="GO:0007129">
    <property type="term" value="P:homologous chromosome pairing at meiosis"/>
    <property type="evidence" value="ECO:0007669"/>
    <property type="project" value="TreeGrafter"/>
</dbReference>
<evidence type="ECO:0000256" key="1">
    <source>
        <dbReference type="ARBA" id="ARBA00004123"/>
    </source>
</evidence>
<keyword evidence="4" id="KW-0539">Nucleus</keyword>
<dbReference type="GO" id="GO:0000793">
    <property type="term" value="C:condensed chromosome"/>
    <property type="evidence" value="ECO:0007669"/>
    <property type="project" value="TreeGrafter"/>
</dbReference>
<evidence type="ECO:0000256" key="5">
    <source>
        <dbReference type="ARBA" id="ARBA00093456"/>
    </source>
</evidence>
<comment type="caution">
    <text evidence="7">The sequence shown here is derived from an EMBL/GenBank/DDBJ whole genome shotgun (WGS) entry which is preliminary data.</text>
</comment>
<gene>
    <name evidence="7" type="ORF">MNOR_LOCUS12201</name>
</gene>
<feature type="non-terminal residue" evidence="7">
    <location>
        <position position="1"/>
    </location>
</feature>
<dbReference type="GO" id="GO:0070182">
    <property type="term" value="F:DNA polymerase binding"/>
    <property type="evidence" value="ECO:0007669"/>
    <property type="project" value="TreeGrafter"/>
</dbReference>
<evidence type="ECO:0000256" key="3">
    <source>
        <dbReference type="ARBA" id="ARBA00022843"/>
    </source>
</evidence>
<dbReference type="GO" id="GO:0005634">
    <property type="term" value="C:nucleus"/>
    <property type="evidence" value="ECO:0007669"/>
    <property type="project" value="UniProtKB-SubCell"/>
</dbReference>
<feature type="compositionally biased region" description="Acidic residues" evidence="6">
    <location>
        <begin position="111"/>
        <end position="142"/>
    </location>
</feature>
<evidence type="ECO:0000256" key="4">
    <source>
        <dbReference type="ARBA" id="ARBA00023242"/>
    </source>
</evidence>
<dbReference type="GO" id="GO:0031573">
    <property type="term" value="P:mitotic intra-S DNA damage checkpoint signaling"/>
    <property type="evidence" value="ECO:0007669"/>
    <property type="project" value="TreeGrafter"/>
</dbReference>
<comment type="subcellular location">
    <subcellularLocation>
        <location evidence="1">Nucleus</location>
    </subcellularLocation>
</comment>
<proteinExistence type="inferred from homology"/>
<comment type="similarity">
    <text evidence="5">Belongs to the Fanconi anemia protein FANCD2 family.</text>
</comment>
<dbReference type="PANTHER" id="PTHR32086">
    <property type="entry name" value="FANCONI ANEMIA GROUP D2 PROTEIN"/>
    <property type="match status" value="1"/>
</dbReference>
<dbReference type="InterPro" id="IPR029448">
    <property type="entry name" value="FANCD2"/>
</dbReference>
<keyword evidence="2" id="KW-1017">Isopeptide bond</keyword>
<dbReference type="PANTHER" id="PTHR32086:SF0">
    <property type="entry name" value="FANCONI ANEMIA GROUP D2 PROTEIN"/>
    <property type="match status" value="1"/>
</dbReference>
<dbReference type="GO" id="GO:0036297">
    <property type="term" value="P:interstrand cross-link repair"/>
    <property type="evidence" value="ECO:0007669"/>
    <property type="project" value="TreeGrafter"/>
</dbReference>
<evidence type="ECO:0008006" key="9">
    <source>
        <dbReference type="Google" id="ProtNLM"/>
    </source>
</evidence>
<name>A0AAV2QF20_MEGNR</name>
<keyword evidence="8" id="KW-1185">Reference proteome</keyword>
<evidence type="ECO:0000313" key="7">
    <source>
        <dbReference type="EMBL" id="CAL4083670.1"/>
    </source>
</evidence>
<protein>
    <recommendedName>
        <fullName evidence="9">Fanconi anemia group D2 protein</fullName>
    </recommendedName>
</protein>